<keyword evidence="2" id="KW-1185">Reference proteome</keyword>
<proteinExistence type="predicted"/>
<sequence length="957" mass="107940">MNNLVSIIANDPKPLRPQPFTLEHLDESANIKQWMENEFITYLSKASVTGEDIWHRLAFLMGAKLVSNQNTAKIENTFGMIFHHAMTEEPIGDSAFSLVYVYNVDQTDASAQSYMSMNSPVVKLMEVKRTVHLTPPHSVVIGVEKKVYQKMAMALKTLGGSWLTNKDDRMALGMPAKFPTDDPKLMLARKEYENFMSHMNIRIQAANNAIRRGSNTTNLMHIIRHAPPLYTLPRHKRYANIMERGELVRRLRTHGPQLMFGVNKAILGMTTAERNGMSAAMREAFQLYTNNTDNSGALDGLDGWFDGVGAPFRTPNCVVVTTDRLIKKLMSQGICYSSDVDMHQVMSLLSLTQEDMNPLRTVAPQMSVQLRGGSYVRDPNRQVAKHIHTVNNHRLIYSRMDNVNAIYVAVDDGSFADEVAKDCNMTTMTTFDFMMPCGITFTQGGKLIGYGPVQQTTTFANQLGARYTVGCEAVKSFLTSLFNGSNNTFVYPNTDMDNEDIKGCMLFYDFLSDDEQDENTGGRLMKLNEMMSDNHYYNDDLMAMNIISVLLNATAPVLKDLLFNDDGTDDGETSEDGIFKDSKFNTKMILSIVENYMARSKYEYTEALAIKVYKKLRNLTNTDAIACLKYINMGFGLTLVKPEFVQADSMLLCKPFGFSSLDDVPSQTRTKDVSDEKQNVLYQTSAHSAICRQSLAGYPAVMWRNAMMAESQASTTDKVLDVTREDEINDHLAYQRVMRMSGMENKTLDPRVKGDGWWPMFSPPFMDIETFGSAGSPLGRLGTQFMDKEEHDKMFVDNMVKDCLHPNVFTTNSVHKNMWDNINVSLLYSREMYSDPDFPFYKYIQFNPLAASTVQSLIDANTRITNKQMNMTRDENDSVDNKNEANISDMLGMAIPKTCWSSSDKNKGVVSLKDLKDANSYRVNSIITNGSTDFYITGEDFIGKWDRCGVSEFSFVV</sequence>
<reference evidence="1" key="1">
    <citation type="journal article" date="2023" name="G3 (Bethesda)">
        <title>A reference genome for the long-term kleptoplast-retaining sea slug Elysia crispata morphotype clarki.</title>
        <authorList>
            <person name="Eastman K.E."/>
            <person name="Pendleton A.L."/>
            <person name="Shaikh M.A."/>
            <person name="Suttiyut T."/>
            <person name="Ogas R."/>
            <person name="Tomko P."/>
            <person name="Gavelis G."/>
            <person name="Widhalm J.R."/>
            <person name="Wisecaver J.H."/>
        </authorList>
    </citation>
    <scope>NUCLEOTIDE SEQUENCE</scope>
    <source>
        <strain evidence="1">ECLA1</strain>
    </source>
</reference>
<dbReference type="AlphaFoldDB" id="A0AAE0YVS6"/>
<dbReference type="EMBL" id="JAWDGP010005406">
    <property type="protein sequence ID" value="KAK3757167.1"/>
    <property type="molecule type" value="Genomic_DNA"/>
</dbReference>
<comment type="caution">
    <text evidence="1">The sequence shown here is derived from an EMBL/GenBank/DDBJ whole genome shotgun (WGS) entry which is preliminary data.</text>
</comment>
<accession>A0AAE0YVS6</accession>
<evidence type="ECO:0000313" key="1">
    <source>
        <dbReference type="EMBL" id="KAK3757167.1"/>
    </source>
</evidence>
<protein>
    <submittedName>
        <fullName evidence="1">Uncharacterized protein</fullName>
    </submittedName>
</protein>
<gene>
    <name evidence="1" type="ORF">RRG08_061452</name>
</gene>
<dbReference type="Proteomes" id="UP001283361">
    <property type="component" value="Unassembled WGS sequence"/>
</dbReference>
<name>A0AAE0YVS6_9GAST</name>
<evidence type="ECO:0000313" key="2">
    <source>
        <dbReference type="Proteomes" id="UP001283361"/>
    </source>
</evidence>
<organism evidence="1 2">
    <name type="scientific">Elysia crispata</name>
    <name type="common">lettuce slug</name>
    <dbReference type="NCBI Taxonomy" id="231223"/>
    <lineage>
        <taxon>Eukaryota</taxon>
        <taxon>Metazoa</taxon>
        <taxon>Spiralia</taxon>
        <taxon>Lophotrochozoa</taxon>
        <taxon>Mollusca</taxon>
        <taxon>Gastropoda</taxon>
        <taxon>Heterobranchia</taxon>
        <taxon>Euthyneura</taxon>
        <taxon>Panpulmonata</taxon>
        <taxon>Sacoglossa</taxon>
        <taxon>Placobranchoidea</taxon>
        <taxon>Plakobranchidae</taxon>
        <taxon>Elysia</taxon>
    </lineage>
</organism>